<dbReference type="Proteomes" id="UP000183071">
    <property type="component" value="Unassembled WGS sequence"/>
</dbReference>
<dbReference type="RefSeq" id="WP_053972765.1">
    <property type="nucleotide sequence ID" value="NZ_FNUE01000002.1"/>
</dbReference>
<evidence type="ECO:0000313" key="4">
    <source>
        <dbReference type="Proteomes" id="UP000037716"/>
    </source>
</evidence>
<evidence type="ECO:0000313" key="3">
    <source>
        <dbReference type="EMBL" id="SEE59259.1"/>
    </source>
</evidence>
<organism evidence="2 4">
    <name type="scientific">Polaribacter dokdonensis DSW-5</name>
    <dbReference type="NCBI Taxonomy" id="1300348"/>
    <lineage>
        <taxon>Bacteria</taxon>
        <taxon>Pseudomonadati</taxon>
        <taxon>Bacteroidota</taxon>
        <taxon>Flavobacteriia</taxon>
        <taxon>Flavobacteriales</taxon>
        <taxon>Flavobacteriaceae</taxon>
    </lineage>
</organism>
<dbReference type="AlphaFoldDB" id="A0A0M9CDS7"/>
<evidence type="ECO:0000256" key="1">
    <source>
        <dbReference type="SAM" id="Phobius"/>
    </source>
</evidence>
<dbReference type="STRING" id="1300348.I602_32"/>
<dbReference type="PATRIC" id="fig|1300348.6.peg.32"/>
<dbReference type="OrthoDB" id="933657at2"/>
<keyword evidence="1" id="KW-0812">Transmembrane</keyword>
<comment type="caution">
    <text evidence="2">The sequence shown here is derived from an EMBL/GenBank/DDBJ whole genome shotgun (WGS) entry which is preliminary data.</text>
</comment>
<reference evidence="3 5" key="2">
    <citation type="submission" date="2016-10" db="EMBL/GenBank/DDBJ databases">
        <authorList>
            <person name="Varghese N."/>
            <person name="Submissions S."/>
        </authorList>
    </citation>
    <scope>NUCLEOTIDE SEQUENCE [LARGE SCALE GENOMIC DNA]</scope>
    <source>
        <strain evidence="3 5">DSW-5</strain>
    </source>
</reference>
<dbReference type="EMBL" id="LGBR01000001">
    <property type="protein sequence ID" value="KOY50472.1"/>
    <property type="molecule type" value="Genomic_DNA"/>
</dbReference>
<evidence type="ECO:0000313" key="2">
    <source>
        <dbReference type="EMBL" id="KOY50472.1"/>
    </source>
</evidence>
<evidence type="ECO:0000313" key="5">
    <source>
        <dbReference type="Proteomes" id="UP000183071"/>
    </source>
</evidence>
<dbReference type="EMBL" id="FNUE01000002">
    <property type="protein sequence ID" value="SEE59259.1"/>
    <property type="molecule type" value="Genomic_DNA"/>
</dbReference>
<keyword evidence="5" id="KW-1185">Reference proteome</keyword>
<accession>A0A0M9CDS7</accession>
<protein>
    <submittedName>
        <fullName evidence="2">Uncharacterized protein</fullName>
    </submittedName>
</protein>
<sequence length="425" mass="48693">MKKFLKIVSSILVLLFLFGIVYYFINNEKLPEGKKGKEAEALAIKMYNAINHEAFENTEIIEWNFRNAHFYKWHKQKNIVEVSWDENKVILNTKDTSKSEVYVNGNKTNNQELITTAEAYFNNDSFWLIAPYKIFDAGTERSIVKHEGKDALMITYTSGGSTPGDSYLWILDDNYIPTSYKMWTSIIPIGGVSATWSNYKTTEAGIILPKSHTLSLFDLGMELGDVKAYNEKANALANKILSAIKHENYTKTKFLEWSFGGRRSFKWDKEKHIVDVSWEDFRVNLNPEDLENSIVFFEGEKQEDTDEKIVKRAWDIFNNDSFWLVAPHKLFDDGVIRTLETIDGETGLRVTYTSGGTTPGDSYVWLLEDNFVPKSYKMYLKNGRMNGTPATWENWITTESGTLLPTNHTFSNGATLSMGEVKGYN</sequence>
<proteinExistence type="predicted"/>
<reference evidence="2 4" key="1">
    <citation type="submission" date="2015-07" db="EMBL/GenBank/DDBJ databases">
        <title>Genome of Polaribacter dokdonenesis DSW-5, isolated from seawater off Dokdo in Korea.</title>
        <authorList>
            <person name="Yoon K."/>
            <person name="Song J.Y."/>
            <person name="Kim J.F."/>
        </authorList>
    </citation>
    <scope>NUCLEOTIDE SEQUENCE [LARGE SCALE GENOMIC DNA]</scope>
    <source>
        <strain evidence="2 4">DSW-5</strain>
    </source>
</reference>
<dbReference type="Proteomes" id="UP000037716">
    <property type="component" value="Unassembled WGS sequence"/>
</dbReference>
<gene>
    <name evidence="2" type="ORF">I602_32</name>
    <name evidence="3" type="ORF">SAMN05444353_2587</name>
</gene>
<keyword evidence="1" id="KW-1133">Transmembrane helix</keyword>
<feature type="transmembrane region" description="Helical" evidence="1">
    <location>
        <begin position="7"/>
        <end position="25"/>
    </location>
</feature>
<name>A0A0M9CDS7_9FLAO</name>
<keyword evidence="1" id="KW-0472">Membrane</keyword>